<dbReference type="Proteomes" id="UP001549366">
    <property type="component" value="Unassembled WGS sequence"/>
</dbReference>
<protein>
    <submittedName>
        <fullName evidence="1">Uncharacterized protein</fullName>
    </submittedName>
</protein>
<dbReference type="EMBL" id="JBEWTB010000002">
    <property type="protein sequence ID" value="MET4755895.1"/>
    <property type="molecule type" value="Genomic_DNA"/>
</dbReference>
<organism evidence="1 2">
    <name type="scientific">Endozoicomonas lisbonensis</name>
    <dbReference type="NCBI Taxonomy" id="3120522"/>
    <lineage>
        <taxon>Bacteria</taxon>
        <taxon>Pseudomonadati</taxon>
        <taxon>Pseudomonadota</taxon>
        <taxon>Gammaproteobacteria</taxon>
        <taxon>Oceanospirillales</taxon>
        <taxon>Endozoicomonadaceae</taxon>
        <taxon>Endozoicomonas</taxon>
    </lineage>
</organism>
<comment type="caution">
    <text evidence="1">The sequence shown here is derived from an EMBL/GenBank/DDBJ whole genome shotgun (WGS) entry which is preliminary data.</text>
</comment>
<evidence type="ECO:0000313" key="2">
    <source>
        <dbReference type="Proteomes" id="UP001549366"/>
    </source>
</evidence>
<sequence>MNDVCERQKNVLFFRLNLKSLPLIRHYKLTLSINFRYGFQKNNQFVLNGDSVCVVSINYHARKMNDKYKT</sequence>
<reference evidence="1 2" key="1">
    <citation type="submission" date="2024-06" db="EMBL/GenBank/DDBJ databases">
        <title>Genomic Encyclopedia of Type Strains, Phase V (KMG-V): Genome sequencing to study the core and pangenomes of soil and plant-associated prokaryotes.</title>
        <authorList>
            <person name="Whitman W."/>
        </authorList>
    </citation>
    <scope>NUCLEOTIDE SEQUENCE [LARGE SCALE GENOMIC DNA]</scope>
    <source>
        <strain evidence="1 2">NE40</strain>
    </source>
</reference>
<keyword evidence="2" id="KW-1185">Reference proteome</keyword>
<gene>
    <name evidence="1" type="ORF">V5J35_001087</name>
</gene>
<name>A0ABV2SDQ8_9GAMM</name>
<proteinExistence type="predicted"/>
<evidence type="ECO:0000313" key="1">
    <source>
        <dbReference type="EMBL" id="MET4755895.1"/>
    </source>
</evidence>
<accession>A0ABV2SDQ8</accession>